<protein>
    <submittedName>
        <fullName evidence="1">Uncharacterized protein</fullName>
    </submittedName>
</protein>
<reference evidence="1 2" key="1">
    <citation type="submission" date="2020-08" db="EMBL/GenBank/DDBJ databases">
        <title>Sequencing the genomes of 1000 actinobacteria strains.</title>
        <authorList>
            <person name="Klenk H.-P."/>
        </authorList>
    </citation>
    <scope>NUCLEOTIDE SEQUENCE [LARGE SCALE GENOMIC DNA]</scope>
    <source>
        <strain evidence="1 2">DSM 45584</strain>
    </source>
</reference>
<dbReference type="Proteomes" id="UP000584374">
    <property type="component" value="Unassembled WGS sequence"/>
</dbReference>
<dbReference type="EMBL" id="JACHIW010000001">
    <property type="protein sequence ID" value="MBB5156981.1"/>
    <property type="molecule type" value="Genomic_DNA"/>
</dbReference>
<sequence length="94" mass="10063">MSEGLHCSPATGPSCGRNVEFTISTRTAVLDGEAVAYLGILITRTLHGRPVAEEWLPVGEDPTEADDEHAIQRLHAALCWQHGADSNEMRPGAA</sequence>
<dbReference type="AlphaFoldDB" id="A0A840QB26"/>
<evidence type="ECO:0000313" key="1">
    <source>
        <dbReference type="EMBL" id="MBB5156981.1"/>
    </source>
</evidence>
<keyword evidence="2" id="KW-1185">Reference proteome</keyword>
<accession>A0A840QB26</accession>
<proteinExistence type="predicted"/>
<organism evidence="1 2">
    <name type="scientific">Saccharopolyspora phatthalungensis</name>
    <dbReference type="NCBI Taxonomy" id="664693"/>
    <lineage>
        <taxon>Bacteria</taxon>
        <taxon>Bacillati</taxon>
        <taxon>Actinomycetota</taxon>
        <taxon>Actinomycetes</taxon>
        <taxon>Pseudonocardiales</taxon>
        <taxon>Pseudonocardiaceae</taxon>
        <taxon>Saccharopolyspora</taxon>
    </lineage>
</organism>
<comment type="caution">
    <text evidence="1">The sequence shown here is derived from an EMBL/GenBank/DDBJ whole genome shotgun (WGS) entry which is preliminary data.</text>
</comment>
<evidence type="ECO:0000313" key="2">
    <source>
        <dbReference type="Proteomes" id="UP000584374"/>
    </source>
</evidence>
<gene>
    <name evidence="1" type="ORF">BJ970_004515</name>
</gene>
<name>A0A840QB26_9PSEU</name>